<feature type="compositionally biased region" description="Basic and acidic residues" evidence="5">
    <location>
        <begin position="240"/>
        <end position="250"/>
    </location>
</feature>
<keyword evidence="1" id="KW-0963">Cytoplasm</keyword>
<evidence type="ECO:0000313" key="6">
    <source>
        <dbReference type="EMBL" id="MBI3539717.1"/>
    </source>
</evidence>
<evidence type="ECO:0000256" key="4">
    <source>
        <dbReference type="ARBA" id="ARBA00023306"/>
    </source>
</evidence>
<keyword evidence="4" id="KW-0131">Cell cycle</keyword>
<evidence type="ECO:0000256" key="3">
    <source>
        <dbReference type="ARBA" id="ARBA00022829"/>
    </source>
</evidence>
<organism evidence="6 7">
    <name type="scientific">Eiseniibacteriota bacterium</name>
    <dbReference type="NCBI Taxonomy" id="2212470"/>
    <lineage>
        <taxon>Bacteria</taxon>
        <taxon>Candidatus Eiseniibacteriota</taxon>
    </lineage>
</organism>
<dbReference type="PANTHER" id="PTHR34298:SF2">
    <property type="entry name" value="SEGREGATION AND CONDENSATION PROTEIN B"/>
    <property type="match status" value="1"/>
</dbReference>
<sequence>MPPSNPLAALEALLFSSDQPLPLSLLAESLDLPPDQVAEALRELEAAYTARDAGVQLREIAGGHLLVTAPEHAEWVGRLLRGKKRMRLSRAALESMAIVAYKQPVTKSEIEAIRGVDSSAVLATLLERNLVTIRGRSKVVGRPLLYGTTQEFLDYFGLRDLGELPRPEELRALVAAREPEQLDMMEIEARPLGAAGALESVTLSELEVVAQVGSDLPTSSDQPHEVEPIGGDLDEAVAEELGREAGPRAE</sequence>
<evidence type="ECO:0000256" key="5">
    <source>
        <dbReference type="SAM" id="MobiDB-lite"/>
    </source>
</evidence>
<name>A0A9D6LA59_UNCEI</name>
<evidence type="ECO:0000256" key="2">
    <source>
        <dbReference type="ARBA" id="ARBA00022618"/>
    </source>
</evidence>
<dbReference type="NCBIfam" id="TIGR00281">
    <property type="entry name" value="SMC-Scp complex subunit ScpB"/>
    <property type="match status" value="1"/>
</dbReference>
<dbReference type="Pfam" id="PF04079">
    <property type="entry name" value="SMC_ScpB"/>
    <property type="match status" value="1"/>
</dbReference>
<dbReference type="SUPFAM" id="SSF46785">
    <property type="entry name" value="Winged helix' DNA-binding domain"/>
    <property type="match status" value="2"/>
</dbReference>
<keyword evidence="3" id="KW-0159">Chromosome partition</keyword>
<evidence type="ECO:0000313" key="7">
    <source>
        <dbReference type="Proteomes" id="UP000807850"/>
    </source>
</evidence>
<dbReference type="PANTHER" id="PTHR34298">
    <property type="entry name" value="SEGREGATION AND CONDENSATION PROTEIN B"/>
    <property type="match status" value="1"/>
</dbReference>
<dbReference type="EMBL" id="JACQAY010000174">
    <property type="protein sequence ID" value="MBI3539717.1"/>
    <property type="molecule type" value="Genomic_DNA"/>
</dbReference>
<dbReference type="AlphaFoldDB" id="A0A9D6LA59"/>
<gene>
    <name evidence="6" type="primary">scpB</name>
    <name evidence="6" type="ORF">HY076_05540</name>
</gene>
<keyword evidence="2" id="KW-0132">Cell division</keyword>
<protein>
    <submittedName>
        <fullName evidence="6">SMC-Scp complex subunit ScpB</fullName>
    </submittedName>
</protein>
<proteinExistence type="predicted"/>
<dbReference type="Proteomes" id="UP000807850">
    <property type="component" value="Unassembled WGS sequence"/>
</dbReference>
<dbReference type="InterPro" id="IPR036388">
    <property type="entry name" value="WH-like_DNA-bd_sf"/>
</dbReference>
<reference evidence="6" key="1">
    <citation type="submission" date="2020-07" db="EMBL/GenBank/DDBJ databases">
        <title>Huge and variable diversity of episymbiotic CPR bacteria and DPANN archaea in groundwater ecosystems.</title>
        <authorList>
            <person name="He C.Y."/>
            <person name="Keren R."/>
            <person name="Whittaker M."/>
            <person name="Farag I.F."/>
            <person name="Doudna J."/>
            <person name="Cate J.H.D."/>
            <person name="Banfield J.F."/>
        </authorList>
    </citation>
    <scope>NUCLEOTIDE SEQUENCE</scope>
    <source>
        <strain evidence="6">NC_groundwater_928_Pr1_S-0.2um_72_17</strain>
    </source>
</reference>
<feature type="region of interest" description="Disordered" evidence="5">
    <location>
        <begin position="212"/>
        <end position="250"/>
    </location>
</feature>
<dbReference type="GO" id="GO:0051304">
    <property type="term" value="P:chromosome separation"/>
    <property type="evidence" value="ECO:0007669"/>
    <property type="project" value="InterPro"/>
</dbReference>
<dbReference type="GO" id="GO:0051301">
    <property type="term" value="P:cell division"/>
    <property type="evidence" value="ECO:0007669"/>
    <property type="project" value="UniProtKB-KW"/>
</dbReference>
<evidence type="ECO:0000256" key="1">
    <source>
        <dbReference type="ARBA" id="ARBA00022490"/>
    </source>
</evidence>
<comment type="caution">
    <text evidence="6">The sequence shown here is derived from an EMBL/GenBank/DDBJ whole genome shotgun (WGS) entry which is preliminary data.</text>
</comment>
<dbReference type="InterPro" id="IPR036390">
    <property type="entry name" value="WH_DNA-bd_sf"/>
</dbReference>
<accession>A0A9D6LA59</accession>
<dbReference type="Gene3D" id="1.10.10.10">
    <property type="entry name" value="Winged helix-like DNA-binding domain superfamily/Winged helix DNA-binding domain"/>
    <property type="match status" value="2"/>
</dbReference>
<dbReference type="InterPro" id="IPR005234">
    <property type="entry name" value="ScpB_csome_segregation"/>
</dbReference>